<dbReference type="Pfam" id="PF03101">
    <property type="entry name" value="FAR1"/>
    <property type="match status" value="3"/>
</dbReference>
<dbReference type="SMART" id="SM00212">
    <property type="entry name" value="UBCc"/>
    <property type="match status" value="1"/>
</dbReference>
<evidence type="ECO:0000313" key="10">
    <source>
        <dbReference type="Proteomes" id="UP001055439"/>
    </source>
</evidence>
<evidence type="ECO:0000256" key="2">
    <source>
        <dbReference type="ARBA" id="ARBA00022679"/>
    </source>
</evidence>
<dbReference type="Gene3D" id="3.10.110.10">
    <property type="entry name" value="Ubiquitin Conjugating Enzyme"/>
    <property type="match status" value="1"/>
</dbReference>
<keyword evidence="9" id="KW-0238">DNA-binding</keyword>
<feature type="region of interest" description="Disordered" evidence="7">
    <location>
        <begin position="147"/>
        <end position="171"/>
    </location>
</feature>
<dbReference type="PROSITE" id="PS00183">
    <property type="entry name" value="UBC_1"/>
    <property type="match status" value="1"/>
</dbReference>
<feature type="domain" description="UBC core" evidence="8">
    <location>
        <begin position="1"/>
        <end position="148"/>
    </location>
</feature>
<dbReference type="Gene3D" id="3.40.1180.10">
    <property type="entry name" value="Decaprenyl diphosphate synthase-like"/>
    <property type="match status" value="1"/>
</dbReference>
<evidence type="ECO:0000313" key="9">
    <source>
        <dbReference type="EMBL" id="URD85382.1"/>
    </source>
</evidence>
<reference evidence="9" key="1">
    <citation type="submission" date="2022-05" db="EMBL/GenBank/DDBJ databases">
        <title>The Musa troglodytarum L. genome provides insights into the mechanism of non-climacteric behaviour and enrichment of carotenoids.</title>
        <authorList>
            <person name="Wang J."/>
        </authorList>
    </citation>
    <scope>NUCLEOTIDE SEQUENCE</scope>
    <source>
        <tissue evidence="9">Leaf</tissue>
    </source>
</reference>
<dbReference type="GO" id="GO:0003677">
    <property type="term" value="F:DNA binding"/>
    <property type="evidence" value="ECO:0007669"/>
    <property type="project" value="UniProtKB-KW"/>
</dbReference>
<dbReference type="InterPro" id="IPR016135">
    <property type="entry name" value="UBQ-conjugating_enzyme/RWD"/>
</dbReference>
<dbReference type="GO" id="GO:0016765">
    <property type="term" value="F:transferase activity, transferring alkyl or aryl (other than methyl) groups"/>
    <property type="evidence" value="ECO:0007669"/>
    <property type="project" value="InterPro"/>
</dbReference>
<dbReference type="EC" id="2.3.2.23" evidence="1"/>
<dbReference type="Pfam" id="PF01255">
    <property type="entry name" value="Prenyltransf"/>
    <property type="match status" value="1"/>
</dbReference>
<keyword evidence="3" id="KW-0547">Nucleotide-binding</keyword>
<sequence>MSSPSKRREMDLMKLMMSDYKVEMVNDGMQEFFVDFHGPNESLYQGGVWRVRVELPDAYPYKSPSIGFINKIYHPNVDEMSGSVCLDVINQTWSPMFDLVNVFEVFLPQLLLYPNPSDPLNGDAAALMMRDRPAYEQKVKEYCQKYAKPGDEGASSEEKSSEEELSEDEYDSSDEQYLLSAMYNEYILYVCFLINASVLAVDVEPRIADVDEMIESSVGRELFEPILEPYEGMEFESEEAARAFYHTYASQMGFKARVSSFIRSKRDKTIISRQLVCSREGFRSTKDTNGEGRTRRPRIITRVGCRAMIMVKKQSSGKWVVTKCEKIHNHVLGTQGKVVMLDYDPYLHEDEEVIENPVGNETSMNSGAVGNEMVVLPPEGEPGLEPHEGMEFESEQEAQVFYKEYARRAGFRARISSYYRSKRDNSIISRLLVCSKEGFRAKKDENSEERLQRPRAVTRVGCKAMIMVKKRDSGKWTVSKLVKHHNHELSPRSASDDECSAEEDEELVEMERAFVLHEGDAITEPYEGMEFESEEDAKIFYIAYSRGIGFNMRVSTYYRSKRDKSIISRLFVCSKEGFYVKKDMGGESKIKRPREATRVGCKAMLMVKKNNSGKWVVSKFEKDHNHPLGSLSKIRKFRKQKLLSGSPEKNQLELNHNGRESPSTRYNNLCREAMKYAEVGAASPDVYSVAMHALREAVKKVTAIKRKAGGVAVLGPVVGKCSIENRNKEDSQIETSALLNQQSRTRSHPSESRSKSSHDRPPRKMRICDSGKQPRDRIGRSCLSKQVQLQQIDIVPHESVNMLFDEPVNELIQKGIYRWLFLTLSFGPMPVHIAFILDGNRRYAKKKNLKMGAGHKVGFNSLLAVLRYCYELGVEYVTVYAFSIDNFRRKPEEVKGLMALMKEKIDELLEEDTIVHKFGLRIKFWGSLDMLNEPARAAAERAMAATANNTGPVLFVCVAYTSTDEIARAIKKSCSTKRDETAGGGLGFT</sequence>
<evidence type="ECO:0000256" key="5">
    <source>
        <dbReference type="ARBA" id="ARBA00022840"/>
    </source>
</evidence>
<dbReference type="NCBIfam" id="TIGR00055">
    <property type="entry name" value="uppS"/>
    <property type="match status" value="1"/>
</dbReference>
<evidence type="ECO:0000256" key="1">
    <source>
        <dbReference type="ARBA" id="ARBA00012486"/>
    </source>
</evidence>
<keyword evidence="10" id="KW-1185">Reference proteome</keyword>
<evidence type="ECO:0000256" key="3">
    <source>
        <dbReference type="ARBA" id="ARBA00022741"/>
    </source>
</evidence>
<protein>
    <recommendedName>
        <fullName evidence="1">E2 ubiquitin-conjugating enzyme</fullName>
        <ecNumber evidence="1">2.3.2.23</ecNumber>
    </recommendedName>
</protein>
<dbReference type="SUPFAM" id="SSF64005">
    <property type="entry name" value="Undecaprenyl diphosphate synthase"/>
    <property type="match status" value="1"/>
</dbReference>
<dbReference type="Proteomes" id="UP001055439">
    <property type="component" value="Chromosome 2"/>
</dbReference>
<dbReference type="AlphaFoldDB" id="A0A9E7JLB9"/>
<dbReference type="SUPFAM" id="SSF54495">
    <property type="entry name" value="UBC-like"/>
    <property type="match status" value="1"/>
</dbReference>
<dbReference type="InterPro" id="IPR001441">
    <property type="entry name" value="UPP_synth-like"/>
</dbReference>
<accession>A0A9E7JLB9</accession>
<dbReference type="PROSITE" id="PS50127">
    <property type="entry name" value="UBC_2"/>
    <property type="match status" value="1"/>
</dbReference>
<organism evidence="9 10">
    <name type="scientific">Musa troglodytarum</name>
    <name type="common">fe'i banana</name>
    <dbReference type="NCBI Taxonomy" id="320322"/>
    <lineage>
        <taxon>Eukaryota</taxon>
        <taxon>Viridiplantae</taxon>
        <taxon>Streptophyta</taxon>
        <taxon>Embryophyta</taxon>
        <taxon>Tracheophyta</taxon>
        <taxon>Spermatophyta</taxon>
        <taxon>Magnoliopsida</taxon>
        <taxon>Liliopsida</taxon>
        <taxon>Zingiberales</taxon>
        <taxon>Musaceae</taxon>
        <taxon>Musa</taxon>
    </lineage>
</organism>
<evidence type="ECO:0000259" key="8">
    <source>
        <dbReference type="PROSITE" id="PS50127"/>
    </source>
</evidence>
<evidence type="ECO:0000256" key="6">
    <source>
        <dbReference type="PROSITE-ProRule" id="PRU10133"/>
    </source>
</evidence>
<feature type="non-terminal residue" evidence="9">
    <location>
        <position position="989"/>
    </location>
</feature>
<keyword evidence="4" id="KW-0833">Ubl conjugation pathway</keyword>
<dbReference type="FunFam" id="3.10.110.10:FF:000024">
    <property type="entry name" value="Ubiquitin-conjugating enzyme 5, E2"/>
    <property type="match status" value="1"/>
</dbReference>
<keyword evidence="5" id="KW-0067">ATP-binding</keyword>
<feature type="region of interest" description="Disordered" evidence="7">
    <location>
        <begin position="645"/>
        <end position="665"/>
    </location>
</feature>
<feature type="compositionally biased region" description="Acidic residues" evidence="7">
    <location>
        <begin position="160"/>
        <end position="171"/>
    </location>
</feature>
<dbReference type="EMBL" id="CP097504">
    <property type="protein sequence ID" value="URD85382.1"/>
    <property type="molecule type" value="Genomic_DNA"/>
</dbReference>
<dbReference type="CDD" id="cd23797">
    <property type="entry name" value="UBCc_UBE2H"/>
    <property type="match status" value="1"/>
</dbReference>
<dbReference type="GO" id="GO:0061631">
    <property type="term" value="F:ubiquitin conjugating enzyme activity"/>
    <property type="evidence" value="ECO:0007669"/>
    <property type="project" value="UniProtKB-EC"/>
</dbReference>
<evidence type="ECO:0000256" key="7">
    <source>
        <dbReference type="SAM" id="MobiDB-lite"/>
    </source>
</evidence>
<dbReference type="GO" id="GO:0006511">
    <property type="term" value="P:ubiquitin-dependent protein catabolic process"/>
    <property type="evidence" value="ECO:0007669"/>
    <property type="project" value="UniProtKB-ARBA"/>
</dbReference>
<feature type="compositionally biased region" description="Polar residues" evidence="7">
    <location>
        <begin position="647"/>
        <end position="665"/>
    </location>
</feature>
<dbReference type="CDD" id="cd00475">
    <property type="entry name" value="Cis_IPPS"/>
    <property type="match status" value="1"/>
</dbReference>
<feature type="compositionally biased region" description="Basic and acidic residues" evidence="7">
    <location>
        <begin position="748"/>
        <end position="777"/>
    </location>
</feature>
<dbReference type="InterPro" id="IPR036424">
    <property type="entry name" value="UPP_synth-like_sf"/>
</dbReference>
<proteinExistence type="predicted"/>
<dbReference type="PANTHER" id="PTHR46328:SF42">
    <property type="entry name" value="PROTEIN FAR1-RELATED SEQUENCE 5-LIKE ISOFORM X1"/>
    <property type="match status" value="1"/>
</dbReference>
<dbReference type="Pfam" id="PF00179">
    <property type="entry name" value="UQ_con"/>
    <property type="match status" value="1"/>
</dbReference>
<feature type="active site" description="Glycyl thioester intermediate" evidence="6">
    <location>
        <position position="85"/>
    </location>
</feature>
<dbReference type="GO" id="GO:0005524">
    <property type="term" value="F:ATP binding"/>
    <property type="evidence" value="ECO:0007669"/>
    <property type="project" value="UniProtKB-KW"/>
</dbReference>
<dbReference type="InterPro" id="IPR000608">
    <property type="entry name" value="UBC"/>
</dbReference>
<feature type="region of interest" description="Disordered" evidence="7">
    <location>
        <begin position="731"/>
        <end position="777"/>
    </location>
</feature>
<evidence type="ECO:0000256" key="4">
    <source>
        <dbReference type="ARBA" id="ARBA00022786"/>
    </source>
</evidence>
<dbReference type="PANTHER" id="PTHR46328">
    <property type="entry name" value="FAR-RED IMPAIRED RESPONSIVE (FAR1) FAMILY PROTEIN-RELATED"/>
    <property type="match status" value="1"/>
</dbReference>
<gene>
    <name evidence="9" type="ORF">MUK42_08535</name>
</gene>
<feature type="compositionally biased region" description="Polar residues" evidence="7">
    <location>
        <begin position="733"/>
        <end position="744"/>
    </location>
</feature>
<name>A0A9E7JLB9_9LILI</name>
<keyword evidence="2" id="KW-0808">Transferase</keyword>
<dbReference type="InterPro" id="IPR023313">
    <property type="entry name" value="UBQ-conjugating_AS"/>
</dbReference>
<feature type="compositionally biased region" description="Basic and acidic residues" evidence="7">
    <location>
        <begin position="147"/>
        <end position="159"/>
    </location>
</feature>
<dbReference type="InterPro" id="IPR004330">
    <property type="entry name" value="FAR1_DNA_bnd_dom"/>
</dbReference>